<sequence>MRILFFSIVMFSMIGLVIPNAFSEIYVHESAYPFSIQHPSGWTVMDEDEWGGVFIVSDTSGRNGVYVTLACSEVRGDDCGQAGAGYQEMKYLKSDIEWMCENVTIQEDHITCSNHKVLDEFTHQLDGYTAVTVLASDTILSDGKDPYFPEAEAGRYQEVQLATYVLVGNDYWWIWVGGEANKFDQEEAEKILSTFMINNVYAQEDIFYEPTWFENLINAIMSIFGGGTSDTSSVIIEIPTVEDPFTDPNIDWDNPIIIDPRGFDDLFP</sequence>
<proteinExistence type="predicted"/>
<dbReference type="EMBL" id="KF900505">
    <property type="protein sequence ID" value="AIE97353.1"/>
    <property type="molecule type" value="Genomic_DNA"/>
</dbReference>
<organism evidence="1">
    <name type="scientific">uncultured marine thaumarchaeote AD1000_98_C07</name>
    <dbReference type="NCBI Taxonomy" id="1455949"/>
    <lineage>
        <taxon>Archaea</taxon>
        <taxon>Nitrososphaerota</taxon>
        <taxon>environmental samples</taxon>
    </lineage>
</organism>
<name>A0A075G196_9ARCH</name>
<evidence type="ECO:0000313" key="1">
    <source>
        <dbReference type="EMBL" id="AIE97353.1"/>
    </source>
</evidence>
<dbReference type="AlphaFoldDB" id="A0A075G196"/>
<reference evidence="1" key="1">
    <citation type="journal article" date="2014" name="Genome Biol. Evol.">
        <title>Pangenome evidence for extensive interdomain horizontal transfer affecting lineage core and shell genes in uncultured planktonic thaumarchaeota and euryarchaeota.</title>
        <authorList>
            <person name="Deschamps P."/>
            <person name="Zivanovic Y."/>
            <person name="Moreira D."/>
            <person name="Rodriguez-Valera F."/>
            <person name="Lopez-Garcia P."/>
        </authorList>
    </citation>
    <scope>NUCLEOTIDE SEQUENCE</scope>
</reference>
<accession>A0A075G196</accession>
<protein>
    <submittedName>
        <fullName evidence="1">Uncharacterized protein</fullName>
    </submittedName>
</protein>